<evidence type="ECO:0000313" key="2">
    <source>
        <dbReference type="Proteomes" id="UP000475117"/>
    </source>
</evidence>
<dbReference type="AlphaFoldDB" id="A0A6B3L9F9"/>
<dbReference type="KEGG" id="soa:G3M56_012015"/>
<name>A0A6B3L9F9_9BACT</name>
<proteinExistence type="predicted"/>
<protein>
    <submittedName>
        <fullName evidence="1">Uncharacterized protein</fullName>
    </submittedName>
</protein>
<reference evidence="1 2" key="1">
    <citation type="submission" date="2020-12" db="EMBL/GenBank/DDBJ databases">
        <title>Sulforoseuscoccus oceanibium gen. nov., sp. nov., a representative of the phylum Verrucomicrobia with special cytoplasmic membrane, and proposal of Sulforoseuscoccusaceae fam. nov.</title>
        <authorList>
            <person name="Xi F."/>
        </authorList>
    </citation>
    <scope>NUCLEOTIDE SEQUENCE [LARGE SCALE GENOMIC DNA]</scope>
    <source>
        <strain evidence="1 2">T37</strain>
    </source>
</reference>
<dbReference type="Proteomes" id="UP000475117">
    <property type="component" value="Chromosome"/>
</dbReference>
<organism evidence="1 2">
    <name type="scientific">Sulfuriroseicoccus oceanibius</name>
    <dbReference type="NCBI Taxonomy" id="2707525"/>
    <lineage>
        <taxon>Bacteria</taxon>
        <taxon>Pseudomonadati</taxon>
        <taxon>Verrucomicrobiota</taxon>
        <taxon>Verrucomicrobiia</taxon>
        <taxon>Verrucomicrobiales</taxon>
        <taxon>Verrucomicrobiaceae</taxon>
        <taxon>Sulfuriroseicoccus</taxon>
    </lineage>
</organism>
<gene>
    <name evidence="1" type="ORF">G3M56_012015</name>
</gene>
<evidence type="ECO:0000313" key="1">
    <source>
        <dbReference type="EMBL" id="QQL44600.1"/>
    </source>
</evidence>
<dbReference type="EMBL" id="CP066776">
    <property type="protein sequence ID" value="QQL44600.1"/>
    <property type="molecule type" value="Genomic_DNA"/>
</dbReference>
<sequence>MEILFDLRSQPESPLVDLANNRLRKERPDYLERFGAIGSAEWWAHFDAGSICRTIHSGIITHLGIAEDTNHPEGEDIIRISTDRRDIEYDREGFWLRDEIAIGDQVEITKVQVVTPNCTTILDVKVTRKPKG</sequence>
<accession>A0A6B3L9F9</accession>
<keyword evidence="2" id="KW-1185">Reference proteome</keyword>
<dbReference type="RefSeq" id="WP_164365757.1">
    <property type="nucleotide sequence ID" value="NZ_CP066776.1"/>
</dbReference>